<dbReference type="InterPro" id="IPR025233">
    <property type="entry name" value="DUF4176"/>
</dbReference>
<proteinExistence type="predicted"/>
<protein>
    <recommendedName>
        <fullName evidence="3">DUF4176 domain-containing protein</fullName>
    </recommendedName>
</protein>
<evidence type="ECO:0000313" key="2">
    <source>
        <dbReference type="Proteomes" id="UP000050823"/>
    </source>
</evidence>
<reference evidence="1 2" key="1">
    <citation type="journal article" date="2015" name="Genome Announc.">
        <title>Expanding the biotechnology potential of lactobacilli through comparative genomics of 213 strains and associated genera.</title>
        <authorList>
            <person name="Sun Z."/>
            <person name="Harris H.M."/>
            <person name="McCann A."/>
            <person name="Guo C."/>
            <person name="Argimon S."/>
            <person name="Zhang W."/>
            <person name="Yang X."/>
            <person name="Jeffery I.B."/>
            <person name="Cooney J.C."/>
            <person name="Kagawa T.F."/>
            <person name="Liu W."/>
            <person name="Song Y."/>
            <person name="Salvetti E."/>
            <person name="Wrobel A."/>
            <person name="Rasinkangas P."/>
            <person name="Parkhill J."/>
            <person name="Rea M.C."/>
            <person name="O'Sullivan O."/>
            <person name="Ritari J."/>
            <person name="Douillard F.P."/>
            <person name="Paul Ross R."/>
            <person name="Yang R."/>
            <person name="Briner A.E."/>
            <person name="Felis G.E."/>
            <person name="de Vos W.M."/>
            <person name="Barrangou R."/>
            <person name="Klaenhammer T.R."/>
            <person name="Caufield P.W."/>
            <person name="Cui Y."/>
            <person name="Zhang H."/>
            <person name="O'Toole P.W."/>
        </authorList>
    </citation>
    <scope>NUCLEOTIDE SEQUENCE [LARGE SCALE GENOMIC DNA]</scope>
    <source>
        <strain evidence="1 2">DSM 20719</strain>
    </source>
</reference>
<evidence type="ECO:0000313" key="1">
    <source>
        <dbReference type="EMBL" id="KRM22325.1"/>
    </source>
</evidence>
<comment type="caution">
    <text evidence="1">The sequence shown here is derived from an EMBL/GenBank/DDBJ whole genome shotgun (WGS) entry which is preliminary data.</text>
</comment>
<dbReference type="EMBL" id="AYZB01000035">
    <property type="protein sequence ID" value="KRM22325.1"/>
    <property type="molecule type" value="Genomic_DNA"/>
</dbReference>
<dbReference type="RefSeq" id="WP_057908310.1">
    <property type="nucleotide sequence ID" value="NZ_AYZB01000035.1"/>
</dbReference>
<evidence type="ECO:0008006" key="3">
    <source>
        <dbReference type="Google" id="ProtNLM"/>
    </source>
</evidence>
<organism evidence="1 2">
    <name type="scientific">Latilactobacillus graminis DSM 20719</name>
    <dbReference type="NCBI Taxonomy" id="1423752"/>
    <lineage>
        <taxon>Bacteria</taxon>
        <taxon>Bacillati</taxon>
        <taxon>Bacillota</taxon>
        <taxon>Bacilli</taxon>
        <taxon>Lactobacillales</taxon>
        <taxon>Lactobacillaceae</taxon>
        <taxon>Latilactobacillus</taxon>
    </lineage>
</organism>
<dbReference type="Pfam" id="PF13780">
    <property type="entry name" value="DUF4176"/>
    <property type="match status" value="1"/>
</dbReference>
<accession>A0AA89KX52</accession>
<name>A0AA89KX52_9LACO</name>
<dbReference type="Proteomes" id="UP000050823">
    <property type="component" value="Unassembled WGS sequence"/>
</dbReference>
<gene>
    <name evidence="1" type="ORF">FC90_GL000926</name>
</gene>
<dbReference type="AlphaFoldDB" id="A0AA89KX52"/>
<sequence length="107" mass="12299">MNEQRDIFPVGSVVKLYTDKQYYLIIALLVQTKQGDQEVYFEYEATILPWGLNSDQAVYFNTSDIETVVREGIIIEPATSNYLTEIKKWIRDNDDVAKGTTNLDVSK</sequence>